<evidence type="ECO:0008006" key="3">
    <source>
        <dbReference type="Google" id="ProtNLM"/>
    </source>
</evidence>
<dbReference type="Proteomes" id="UP001500393">
    <property type="component" value="Unassembled WGS sequence"/>
</dbReference>
<name>A0ABN2D7J9_9ACTN</name>
<proteinExistence type="predicted"/>
<organism evidence="1 2">
    <name type="scientific">Kribbella sancticallisti</name>
    <dbReference type="NCBI Taxonomy" id="460087"/>
    <lineage>
        <taxon>Bacteria</taxon>
        <taxon>Bacillati</taxon>
        <taxon>Actinomycetota</taxon>
        <taxon>Actinomycetes</taxon>
        <taxon>Propionibacteriales</taxon>
        <taxon>Kribbellaceae</taxon>
        <taxon>Kribbella</taxon>
    </lineage>
</organism>
<reference evidence="1 2" key="1">
    <citation type="journal article" date="2019" name="Int. J. Syst. Evol. Microbiol.">
        <title>The Global Catalogue of Microorganisms (GCM) 10K type strain sequencing project: providing services to taxonomists for standard genome sequencing and annotation.</title>
        <authorList>
            <consortium name="The Broad Institute Genomics Platform"/>
            <consortium name="The Broad Institute Genome Sequencing Center for Infectious Disease"/>
            <person name="Wu L."/>
            <person name="Ma J."/>
        </authorList>
    </citation>
    <scope>NUCLEOTIDE SEQUENCE [LARGE SCALE GENOMIC DNA]</scope>
    <source>
        <strain evidence="1 2">JCM 14969</strain>
    </source>
</reference>
<evidence type="ECO:0000313" key="2">
    <source>
        <dbReference type="Proteomes" id="UP001500393"/>
    </source>
</evidence>
<protein>
    <recommendedName>
        <fullName evidence="3">Helix-turn-helix domain-containing protein</fullName>
    </recommendedName>
</protein>
<evidence type="ECO:0000313" key="1">
    <source>
        <dbReference type="EMBL" id="GAA1572062.1"/>
    </source>
</evidence>
<accession>A0ABN2D7J9</accession>
<gene>
    <name evidence="1" type="ORF">GCM10009789_27020</name>
</gene>
<comment type="caution">
    <text evidence="1">The sequence shown here is derived from an EMBL/GenBank/DDBJ whole genome shotgun (WGS) entry which is preliminary data.</text>
</comment>
<dbReference type="EMBL" id="BAAAOS010000018">
    <property type="protein sequence ID" value="GAA1572062.1"/>
    <property type="molecule type" value="Genomic_DNA"/>
</dbReference>
<dbReference type="RefSeq" id="WP_344213515.1">
    <property type="nucleotide sequence ID" value="NZ_BAAAOS010000018.1"/>
</dbReference>
<keyword evidence="2" id="KW-1185">Reference proteome</keyword>
<sequence length="130" mass="14415">MDVMPSRPEVFLLTGGAAAERSTVDRGGRQLSVSAELFEVLEFVQAAAERGLAVQVTALRQELPVDEAADAVEMGRDELRLYIGQGRIPSRSSQYVDWVRLSDVLELSRKVDAERKQALSELANELRLDE</sequence>